<reference evidence="2" key="1">
    <citation type="submission" date="2021-12" db="EMBL/GenBank/DDBJ databases">
        <authorList>
            <person name="Rodrigo-Torres L."/>
            <person name="Arahal R. D."/>
            <person name="Lucena T."/>
        </authorList>
    </citation>
    <scope>NUCLEOTIDE SEQUENCE</scope>
    <source>
        <strain evidence="2">CECT 8226</strain>
    </source>
</reference>
<accession>A0ABN8DKK7</accession>
<comment type="caution">
    <text evidence="2">The sequence shown here is derived from an EMBL/GenBank/DDBJ whole genome shotgun (WGS) entry which is preliminary data.</text>
</comment>
<sequence length="121" mass="13957">MKEFVKDKDLIKEAFQALAYFVFLVGVIKLASPEIHDSSILYRVGFLLVLWLLFFLAICYAMLHVSVEITKKYYPDFESPMFGGKSVPFKQAIRSPSYWLWFGVSIPYGFMAWAIINLGLN</sequence>
<dbReference type="RefSeq" id="WP_237485900.1">
    <property type="nucleotide sequence ID" value="NZ_CAKLCM010000003.1"/>
</dbReference>
<evidence type="ECO:0000313" key="3">
    <source>
        <dbReference type="Proteomes" id="UP000838160"/>
    </source>
</evidence>
<dbReference type="EMBL" id="CAKLCM010000003">
    <property type="protein sequence ID" value="CAH0529092.1"/>
    <property type="molecule type" value="Genomic_DNA"/>
</dbReference>
<feature type="transmembrane region" description="Helical" evidence="1">
    <location>
        <begin position="44"/>
        <end position="63"/>
    </location>
</feature>
<feature type="transmembrane region" description="Helical" evidence="1">
    <location>
        <begin position="98"/>
        <end position="120"/>
    </location>
</feature>
<evidence type="ECO:0000256" key="1">
    <source>
        <dbReference type="SAM" id="Phobius"/>
    </source>
</evidence>
<gene>
    <name evidence="2" type="ORF">VHP8226_03047</name>
</gene>
<evidence type="ECO:0000313" key="2">
    <source>
        <dbReference type="EMBL" id="CAH0529092.1"/>
    </source>
</evidence>
<keyword evidence="3" id="KW-1185">Reference proteome</keyword>
<proteinExistence type="predicted"/>
<name>A0ABN8DKK7_9VIBR</name>
<feature type="transmembrane region" description="Helical" evidence="1">
    <location>
        <begin position="14"/>
        <end position="32"/>
    </location>
</feature>
<keyword evidence="1" id="KW-1133">Transmembrane helix</keyword>
<dbReference type="Proteomes" id="UP000838160">
    <property type="component" value="Unassembled WGS sequence"/>
</dbReference>
<organism evidence="2 3">
    <name type="scientific">Vibrio hippocampi</name>
    <dbReference type="NCBI Taxonomy" id="654686"/>
    <lineage>
        <taxon>Bacteria</taxon>
        <taxon>Pseudomonadati</taxon>
        <taxon>Pseudomonadota</taxon>
        <taxon>Gammaproteobacteria</taxon>
        <taxon>Vibrionales</taxon>
        <taxon>Vibrionaceae</taxon>
        <taxon>Vibrio</taxon>
    </lineage>
</organism>
<protein>
    <submittedName>
        <fullName evidence="2">Uncharacterized protein</fullName>
    </submittedName>
</protein>
<keyword evidence="1" id="KW-0812">Transmembrane</keyword>
<keyword evidence="1" id="KW-0472">Membrane</keyword>